<evidence type="ECO:0000256" key="7">
    <source>
        <dbReference type="ARBA" id="ARBA00022475"/>
    </source>
</evidence>
<feature type="transmembrane region" description="Helical" evidence="13">
    <location>
        <begin position="95"/>
        <end position="113"/>
    </location>
</feature>
<comment type="function">
    <text evidence="1">Multidrug efflux pump.</text>
</comment>
<evidence type="ECO:0000256" key="5">
    <source>
        <dbReference type="ARBA" id="ARBA00022448"/>
    </source>
</evidence>
<name>A0A383RBK6_PAEAL</name>
<keyword evidence="7" id="KW-1003">Cell membrane</keyword>
<keyword evidence="6" id="KW-0050">Antiport</keyword>
<keyword evidence="10" id="KW-0406">Ion transport</keyword>
<feature type="transmembrane region" description="Helical" evidence="13">
    <location>
        <begin position="12"/>
        <end position="34"/>
    </location>
</feature>
<evidence type="ECO:0000256" key="3">
    <source>
        <dbReference type="ARBA" id="ARBA00010199"/>
    </source>
</evidence>
<dbReference type="GO" id="GO:0005886">
    <property type="term" value="C:plasma membrane"/>
    <property type="evidence" value="ECO:0007669"/>
    <property type="project" value="UniProtKB-SubCell"/>
</dbReference>
<gene>
    <name evidence="14" type="primary">mdtK</name>
    <name evidence="14" type="ORF">PBLR_12762</name>
</gene>
<proteinExistence type="inferred from homology"/>
<dbReference type="EMBL" id="LS992241">
    <property type="protein sequence ID" value="SYX84340.1"/>
    <property type="molecule type" value="Genomic_DNA"/>
</dbReference>
<dbReference type="GO" id="GO:0042910">
    <property type="term" value="F:xenobiotic transmembrane transporter activity"/>
    <property type="evidence" value="ECO:0007669"/>
    <property type="project" value="InterPro"/>
</dbReference>
<evidence type="ECO:0000256" key="9">
    <source>
        <dbReference type="ARBA" id="ARBA00022989"/>
    </source>
</evidence>
<dbReference type="InterPro" id="IPR002528">
    <property type="entry name" value="MATE_fam"/>
</dbReference>
<evidence type="ECO:0000256" key="13">
    <source>
        <dbReference type="SAM" id="Phobius"/>
    </source>
</evidence>
<feature type="transmembrane region" description="Helical" evidence="13">
    <location>
        <begin position="286"/>
        <end position="308"/>
    </location>
</feature>
<evidence type="ECO:0000256" key="6">
    <source>
        <dbReference type="ARBA" id="ARBA00022449"/>
    </source>
</evidence>
<keyword evidence="9 13" id="KW-1133">Transmembrane helix</keyword>
<evidence type="ECO:0000256" key="1">
    <source>
        <dbReference type="ARBA" id="ARBA00003408"/>
    </source>
</evidence>
<evidence type="ECO:0000256" key="11">
    <source>
        <dbReference type="ARBA" id="ARBA00023136"/>
    </source>
</evidence>
<sequence>MKQTYSLKQKLIQMLHILLPIFVTQVAMQLMTFFDTVMSGNYRTSDLAGVAIATSIWVPVYTGLSGIFLAVTPIVAQHMGAERKQLIAPSVTQAAYLAVIFGAAVIGIGIFAVDPILTIMKLDADVHRVAREYLTAIGFGVIPSFLYTVMRASIDGLGLTRVTMIITLLSFPINVLLNYLFIFGKMGLPQFGGAGAGIATAITYFIITCIAFAFLRRNDRMREMGMFRSWKGISLTHWKEILRIGMPIGLSIFFEVSIFSMVTIFMSEYDTATIAAHQSALNFASLLYMLPMSIAMSLTILVGFEVGAKRFRDAKTYARLGIFTAVGLSSLCAVFLFMFHNEVAGMYTKEAGVREITSTFLMYAIFFQLSDAVAAPVQGTLRGYKDVNAVFMIAFASYWIIGLPLGYVLANWTDLQAYGYWIGLISGLAAGAVALFTRLAIVERRVLKNVQTN</sequence>
<evidence type="ECO:0000313" key="15">
    <source>
        <dbReference type="Proteomes" id="UP000304148"/>
    </source>
</evidence>
<keyword evidence="8 13" id="KW-0812">Transmembrane</keyword>
<evidence type="ECO:0000256" key="4">
    <source>
        <dbReference type="ARBA" id="ARBA00020268"/>
    </source>
</evidence>
<dbReference type="AlphaFoldDB" id="A0A383RBK6"/>
<dbReference type="CDD" id="cd13131">
    <property type="entry name" value="MATE_NorM_like"/>
    <property type="match status" value="1"/>
</dbReference>
<dbReference type="Pfam" id="PF01554">
    <property type="entry name" value="MatE"/>
    <property type="match status" value="2"/>
</dbReference>
<evidence type="ECO:0000256" key="10">
    <source>
        <dbReference type="ARBA" id="ARBA00023065"/>
    </source>
</evidence>
<evidence type="ECO:0000256" key="12">
    <source>
        <dbReference type="ARBA" id="ARBA00031636"/>
    </source>
</evidence>
<dbReference type="GO" id="GO:0015297">
    <property type="term" value="F:antiporter activity"/>
    <property type="evidence" value="ECO:0007669"/>
    <property type="project" value="UniProtKB-KW"/>
</dbReference>
<dbReference type="RefSeq" id="WP_138186283.1">
    <property type="nucleotide sequence ID" value="NZ_LS992241.1"/>
</dbReference>
<feature type="transmembrane region" description="Helical" evidence="13">
    <location>
        <begin position="389"/>
        <end position="412"/>
    </location>
</feature>
<accession>A0A383RBK6</accession>
<feature type="transmembrane region" description="Helical" evidence="13">
    <location>
        <begin position="360"/>
        <end position="377"/>
    </location>
</feature>
<dbReference type="GO" id="GO:0006811">
    <property type="term" value="P:monoatomic ion transport"/>
    <property type="evidence" value="ECO:0007669"/>
    <property type="project" value="UniProtKB-KW"/>
</dbReference>
<dbReference type="InterPro" id="IPR048279">
    <property type="entry name" value="MdtK-like"/>
</dbReference>
<organism evidence="14 15">
    <name type="scientific">Paenibacillus alvei</name>
    <name type="common">Bacillus alvei</name>
    <dbReference type="NCBI Taxonomy" id="44250"/>
    <lineage>
        <taxon>Bacteria</taxon>
        <taxon>Bacillati</taxon>
        <taxon>Bacillota</taxon>
        <taxon>Bacilli</taxon>
        <taxon>Bacillales</taxon>
        <taxon>Paenibacillaceae</taxon>
        <taxon>Paenibacillus</taxon>
    </lineage>
</organism>
<feature type="transmembrane region" description="Helical" evidence="13">
    <location>
        <begin position="418"/>
        <end position="441"/>
    </location>
</feature>
<dbReference type="PANTHER" id="PTHR43298">
    <property type="entry name" value="MULTIDRUG RESISTANCE PROTEIN NORM-RELATED"/>
    <property type="match status" value="1"/>
</dbReference>
<feature type="transmembrane region" description="Helical" evidence="13">
    <location>
        <begin position="320"/>
        <end position="340"/>
    </location>
</feature>
<keyword evidence="11 13" id="KW-0472">Membrane</keyword>
<evidence type="ECO:0000256" key="2">
    <source>
        <dbReference type="ARBA" id="ARBA00004651"/>
    </source>
</evidence>
<feature type="transmembrane region" description="Helical" evidence="13">
    <location>
        <begin position="54"/>
        <end position="75"/>
    </location>
</feature>
<comment type="subcellular location">
    <subcellularLocation>
        <location evidence="2">Cell membrane</location>
        <topology evidence="2">Multi-pass membrane protein</topology>
    </subcellularLocation>
</comment>
<protein>
    <recommendedName>
        <fullName evidence="4">Probable multidrug resistance protein NorM</fullName>
    </recommendedName>
    <alternativeName>
        <fullName evidence="12">Multidrug-efflux transporter</fullName>
    </alternativeName>
</protein>
<dbReference type="PIRSF" id="PIRSF006603">
    <property type="entry name" value="DinF"/>
    <property type="match status" value="1"/>
</dbReference>
<feature type="transmembrane region" description="Helical" evidence="13">
    <location>
        <begin position="194"/>
        <end position="215"/>
    </location>
</feature>
<feature type="transmembrane region" description="Helical" evidence="13">
    <location>
        <begin position="133"/>
        <end position="150"/>
    </location>
</feature>
<evidence type="ECO:0000256" key="8">
    <source>
        <dbReference type="ARBA" id="ARBA00022692"/>
    </source>
</evidence>
<comment type="similarity">
    <text evidence="3">Belongs to the multi antimicrobial extrusion (MATE) (TC 2.A.66.1) family.</text>
</comment>
<dbReference type="InterPro" id="IPR050222">
    <property type="entry name" value="MATE_MdtK"/>
</dbReference>
<feature type="transmembrane region" description="Helical" evidence="13">
    <location>
        <begin position="244"/>
        <end position="266"/>
    </location>
</feature>
<reference evidence="15" key="1">
    <citation type="submission" date="2018-08" db="EMBL/GenBank/DDBJ databases">
        <authorList>
            <person name="Chevrot R."/>
        </authorList>
    </citation>
    <scope>NUCLEOTIDE SEQUENCE [LARGE SCALE GENOMIC DNA]</scope>
</reference>
<dbReference type="Proteomes" id="UP000304148">
    <property type="component" value="Chromosome"/>
</dbReference>
<feature type="transmembrane region" description="Helical" evidence="13">
    <location>
        <begin position="162"/>
        <end position="182"/>
    </location>
</feature>
<evidence type="ECO:0000313" key="14">
    <source>
        <dbReference type="EMBL" id="SYX84340.1"/>
    </source>
</evidence>
<keyword evidence="5" id="KW-0813">Transport</keyword>
<dbReference type="NCBIfam" id="TIGR00797">
    <property type="entry name" value="matE"/>
    <property type="match status" value="1"/>
</dbReference>
<dbReference type="PANTHER" id="PTHR43298:SF2">
    <property type="entry name" value="FMN_FAD EXPORTER YEEO-RELATED"/>
    <property type="match status" value="1"/>
</dbReference>